<dbReference type="InterPro" id="IPR014729">
    <property type="entry name" value="Rossmann-like_a/b/a_fold"/>
</dbReference>
<dbReference type="SUPFAM" id="SSF47323">
    <property type="entry name" value="Anticodon-binding domain of a subclass of class I aminoacyl-tRNA synthetases"/>
    <property type="match status" value="1"/>
</dbReference>
<dbReference type="CDD" id="cd07957">
    <property type="entry name" value="Anticodon_Ia_Met"/>
    <property type="match status" value="1"/>
</dbReference>
<evidence type="ECO:0000256" key="8">
    <source>
        <dbReference type="ARBA" id="ARBA00030904"/>
    </source>
</evidence>
<evidence type="ECO:0000259" key="11">
    <source>
        <dbReference type="Pfam" id="PF19303"/>
    </source>
</evidence>
<dbReference type="NCBIfam" id="TIGR00398">
    <property type="entry name" value="metG"/>
    <property type="match status" value="1"/>
</dbReference>
<gene>
    <name evidence="12" type="ORF">METZ01_LOCUS181501</name>
</gene>
<dbReference type="GO" id="GO:0005829">
    <property type="term" value="C:cytosol"/>
    <property type="evidence" value="ECO:0007669"/>
    <property type="project" value="TreeGrafter"/>
</dbReference>
<dbReference type="Gene3D" id="3.40.50.620">
    <property type="entry name" value="HUPs"/>
    <property type="match status" value="1"/>
</dbReference>
<name>A0A382CTN7_9ZZZZ</name>
<reference evidence="12" key="1">
    <citation type="submission" date="2018-05" db="EMBL/GenBank/DDBJ databases">
        <authorList>
            <person name="Lanie J.A."/>
            <person name="Ng W.-L."/>
            <person name="Kazmierczak K.M."/>
            <person name="Andrzejewski T.M."/>
            <person name="Davidsen T.M."/>
            <person name="Wayne K.J."/>
            <person name="Tettelin H."/>
            <person name="Glass J.I."/>
            <person name="Rusch D."/>
            <person name="Podicherti R."/>
            <person name="Tsui H.-C.T."/>
            <person name="Winkler M.E."/>
        </authorList>
    </citation>
    <scope>NUCLEOTIDE SEQUENCE</scope>
</reference>
<dbReference type="Pfam" id="PF19303">
    <property type="entry name" value="Anticodon_3"/>
    <property type="match status" value="1"/>
</dbReference>
<keyword evidence="7" id="KW-0030">Aminoacyl-tRNA synthetase</keyword>
<protein>
    <recommendedName>
        <fullName evidence="2">methionine--tRNA ligase</fullName>
        <ecNumber evidence="2">6.1.1.10</ecNumber>
    </recommendedName>
    <alternativeName>
        <fullName evidence="8">Methionyl-tRNA synthetase</fullName>
    </alternativeName>
</protein>
<evidence type="ECO:0000256" key="1">
    <source>
        <dbReference type="ARBA" id="ARBA00004496"/>
    </source>
</evidence>
<comment type="catalytic activity">
    <reaction evidence="9">
        <text>tRNA(Met) + L-methionine + ATP = L-methionyl-tRNA(Met) + AMP + diphosphate</text>
        <dbReference type="Rhea" id="RHEA:13481"/>
        <dbReference type="Rhea" id="RHEA-COMP:9667"/>
        <dbReference type="Rhea" id="RHEA-COMP:9698"/>
        <dbReference type="ChEBI" id="CHEBI:30616"/>
        <dbReference type="ChEBI" id="CHEBI:33019"/>
        <dbReference type="ChEBI" id="CHEBI:57844"/>
        <dbReference type="ChEBI" id="CHEBI:78442"/>
        <dbReference type="ChEBI" id="CHEBI:78530"/>
        <dbReference type="ChEBI" id="CHEBI:456215"/>
        <dbReference type="EC" id="6.1.1.10"/>
    </reaction>
</comment>
<organism evidence="12">
    <name type="scientific">marine metagenome</name>
    <dbReference type="NCBI Taxonomy" id="408172"/>
    <lineage>
        <taxon>unclassified sequences</taxon>
        <taxon>metagenomes</taxon>
        <taxon>ecological metagenomes</taxon>
    </lineage>
</organism>
<evidence type="ECO:0000256" key="4">
    <source>
        <dbReference type="ARBA" id="ARBA00022741"/>
    </source>
</evidence>
<dbReference type="EMBL" id="UINC01035746">
    <property type="protein sequence ID" value="SVB28647.1"/>
    <property type="molecule type" value="Genomic_DNA"/>
</dbReference>
<evidence type="ECO:0000313" key="12">
    <source>
        <dbReference type="EMBL" id="SVB28647.1"/>
    </source>
</evidence>
<keyword evidence="5" id="KW-0067">ATP-binding</keyword>
<dbReference type="GO" id="GO:0004825">
    <property type="term" value="F:methionine-tRNA ligase activity"/>
    <property type="evidence" value="ECO:0007669"/>
    <property type="project" value="UniProtKB-EC"/>
</dbReference>
<keyword evidence="3" id="KW-0436">Ligase</keyword>
<evidence type="ECO:0000256" key="7">
    <source>
        <dbReference type="ARBA" id="ARBA00023146"/>
    </source>
</evidence>
<dbReference type="CDD" id="cd00814">
    <property type="entry name" value="MetRS_core"/>
    <property type="match status" value="1"/>
</dbReference>
<evidence type="ECO:0000256" key="3">
    <source>
        <dbReference type="ARBA" id="ARBA00022598"/>
    </source>
</evidence>
<dbReference type="PRINTS" id="PR01041">
    <property type="entry name" value="TRNASYNTHMET"/>
</dbReference>
<dbReference type="PROSITE" id="PS00178">
    <property type="entry name" value="AA_TRNA_LIGASE_I"/>
    <property type="match status" value="1"/>
</dbReference>
<dbReference type="Gene3D" id="1.10.730.10">
    <property type="entry name" value="Isoleucyl-tRNA Synthetase, Domain 1"/>
    <property type="match status" value="1"/>
</dbReference>
<sequence>MSKNKKDILVCVAWPYVNGPPHLGHIAGMSLPADIFARYNRLAGNNVAMVSGSDMHGTPVTLLANDEGVSPEEIANKFHNIWSECLDKMNFSYDLYTNTHTENHFNITKWMFSTLLKNGFLEVKKQSMPYSLTENIFLSDRLVEGECPCGNNKKARGDQCDVCGRTLDPSDLKNIRSKRDGSIPEFRETSHYFLKLSKMQSKIKEWLLSQTDWRENVKNQSLSFVKEGLKDRAITRDLDWGIDIPIKGWEDKKIYVWFEAVIGYYSATVELFSKTDNPDQWKDFWESETSESYYFQGKDNIPFHTIIWPAILMGIENNNLPSDVVANEYLNFSGKEFSKSRNWAVWLPDFLENYSADSLRYYLTAIMPETSDSDFTWEGYLNANNNELVANLGNFVHRILTMTHRNFEGLIPQYDHQSDSTKIIINECNKAFENVGKSIEKRKFRESLNHLMNLAKFGNQFLDKNEPWKKIKEDKKIAGEILSQSLIMVSAISCLLEPFLPSSAYKLQKILFDKKQNPWKLIIPESGSKFNNPQPLFQKLDEEIVSMENEKIADGQK</sequence>
<dbReference type="PANTHER" id="PTHR45765">
    <property type="entry name" value="METHIONINE--TRNA LIGASE"/>
    <property type="match status" value="1"/>
</dbReference>
<evidence type="ECO:0000256" key="6">
    <source>
        <dbReference type="ARBA" id="ARBA00022917"/>
    </source>
</evidence>
<keyword evidence="4" id="KW-0547">Nucleotide-binding</keyword>
<proteinExistence type="inferred from homology"/>
<dbReference type="Pfam" id="PF09334">
    <property type="entry name" value="tRNA-synt_1g"/>
    <property type="match status" value="1"/>
</dbReference>
<feature type="domain" description="Methionyl-tRNA synthetase anticodon-binding" evidence="11">
    <location>
        <begin position="411"/>
        <end position="550"/>
    </location>
</feature>
<dbReference type="InterPro" id="IPR041872">
    <property type="entry name" value="Anticodon_Met"/>
</dbReference>
<evidence type="ECO:0000259" key="10">
    <source>
        <dbReference type="Pfam" id="PF09334"/>
    </source>
</evidence>
<feature type="domain" description="Methionyl/Leucyl tRNA synthetase" evidence="10">
    <location>
        <begin position="8"/>
        <end position="399"/>
    </location>
</feature>
<dbReference type="InterPro" id="IPR029038">
    <property type="entry name" value="MetRS_Zn"/>
</dbReference>
<dbReference type="SUPFAM" id="SSF57770">
    <property type="entry name" value="Methionyl-tRNA synthetase (MetRS), Zn-domain"/>
    <property type="match status" value="1"/>
</dbReference>
<dbReference type="GO" id="GO:0006431">
    <property type="term" value="P:methionyl-tRNA aminoacylation"/>
    <property type="evidence" value="ECO:0007669"/>
    <property type="project" value="InterPro"/>
</dbReference>
<dbReference type="InterPro" id="IPR014758">
    <property type="entry name" value="Met-tRNA_synth"/>
</dbReference>
<accession>A0A382CTN7</accession>
<dbReference type="InterPro" id="IPR023458">
    <property type="entry name" value="Met-tRNA_ligase_1"/>
</dbReference>
<dbReference type="SUPFAM" id="SSF52374">
    <property type="entry name" value="Nucleotidylyl transferase"/>
    <property type="match status" value="1"/>
</dbReference>
<dbReference type="NCBIfam" id="NF001100">
    <property type="entry name" value="PRK00133.1"/>
    <property type="match status" value="1"/>
</dbReference>
<keyword evidence="6" id="KW-0648">Protein biosynthesis</keyword>
<dbReference type="HAMAP" id="MF_00098">
    <property type="entry name" value="Met_tRNA_synth_type1"/>
    <property type="match status" value="1"/>
</dbReference>
<evidence type="ECO:0000256" key="5">
    <source>
        <dbReference type="ARBA" id="ARBA00022840"/>
    </source>
</evidence>
<dbReference type="InterPro" id="IPR009080">
    <property type="entry name" value="tRNAsynth_Ia_anticodon-bd"/>
</dbReference>
<dbReference type="AlphaFoldDB" id="A0A382CTN7"/>
<comment type="subcellular location">
    <subcellularLocation>
        <location evidence="1">Cytoplasm</location>
    </subcellularLocation>
</comment>
<dbReference type="Gene3D" id="2.20.28.20">
    <property type="entry name" value="Methionyl-tRNA synthetase, Zn-domain"/>
    <property type="match status" value="1"/>
</dbReference>
<dbReference type="InterPro" id="IPR033911">
    <property type="entry name" value="MetRS_core"/>
</dbReference>
<evidence type="ECO:0000256" key="2">
    <source>
        <dbReference type="ARBA" id="ARBA00012838"/>
    </source>
</evidence>
<dbReference type="GO" id="GO:0005524">
    <property type="term" value="F:ATP binding"/>
    <property type="evidence" value="ECO:0007669"/>
    <property type="project" value="UniProtKB-KW"/>
</dbReference>
<dbReference type="EC" id="6.1.1.10" evidence="2"/>
<dbReference type="InterPro" id="IPR001412">
    <property type="entry name" value="aa-tRNA-synth_I_CS"/>
</dbReference>
<evidence type="ECO:0000256" key="9">
    <source>
        <dbReference type="ARBA" id="ARBA00047364"/>
    </source>
</evidence>
<dbReference type="InterPro" id="IPR015413">
    <property type="entry name" value="Methionyl/Leucyl_tRNA_Synth"/>
</dbReference>
<dbReference type="PANTHER" id="PTHR45765:SF1">
    <property type="entry name" value="METHIONINE--TRNA LIGASE, CYTOPLASMIC"/>
    <property type="match status" value="1"/>
</dbReference>